<dbReference type="Proteomes" id="UP000270224">
    <property type="component" value="Unassembled WGS sequence"/>
</dbReference>
<sequence>MQIIFFYKFRNRLTHNFFVLAKIIIKKNSFRSKTVFAPFEDYNPLSVLSPASVATSPGDATAIGARGALVSSFQGKKQKKSALSSQFFTSAKIRKIHAN</sequence>
<gene>
    <name evidence="1" type="ORF">EGI11_10860</name>
</gene>
<reference evidence="2" key="1">
    <citation type="submission" date="2018-11" db="EMBL/GenBank/DDBJ databases">
        <title>Proposal to divide the Flavobacteriaceae and reorganize its genera based on Amino Acid Identity values calculated from whole genome sequences.</title>
        <authorList>
            <person name="Nicholson A.C."/>
            <person name="Gulvik C.A."/>
            <person name="Whitney A.M."/>
            <person name="Humrighouse B.W."/>
            <person name="Bell M."/>
            <person name="Holmens B."/>
            <person name="Steigerwalt A."/>
            <person name="Villarma A."/>
            <person name="Sheth M."/>
            <person name="Batra D."/>
            <person name="Pryor J."/>
            <person name="Bernardet J.-F."/>
            <person name="Hugo C."/>
            <person name="Kampfer P."/>
            <person name="Newman J."/>
            <person name="Mcquiston J.R."/>
        </authorList>
    </citation>
    <scope>NUCLEOTIDE SEQUENCE [LARGE SCALE GENOMIC DNA]</scope>
    <source>
        <strain evidence="2">H3056</strain>
    </source>
</reference>
<evidence type="ECO:0000313" key="1">
    <source>
        <dbReference type="EMBL" id="ROI08139.1"/>
    </source>
</evidence>
<protein>
    <submittedName>
        <fullName evidence="1">Uncharacterized protein</fullName>
    </submittedName>
</protein>
<proteinExistence type="predicted"/>
<dbReference type="EMBL" id="RJUG01000004">
    <property type="protein sequence ID" value="ROI08139.1"/>
    <property type="molecule type" value="Genomic_DNA"/>
</dbReference>
<accession>A0A3N0WVI6</accession>
<comment type="caution">
    <text evidence="1">The sequence shown here is derived from an EMBL/GenBank/DDBJ whole genome shotgun (WGS) entry which is preliminary data.</text>
</comment>
<organism evidence="1 2">
    <name type="scientific">Kaistella daneshvariae</name>
    <dbReference type="NCBI Taxonomy" id="2487074"/>
    <lineage>
        <taxon>Bacteria</taxon>
        <taxon>Pseudomonadati</taxon>
        <taxon>Bacteroidota</taxon>
        <taxon>Flavobacteriia</taxon>
        <taxon>Flavobacteriales</taxon>
        <taxon>Weeksellaceae</taxon>
        <taxon>Chryseobacterium group</taxon>
        <taxon>Kaistella</taxon>
    </lineage>
</organism>
<dbReference type="AlphaFoldDB" id="A0A3N0WVI6"/>
<evidence type="ECO:0000313" key="2">
    <source>
        <dbReference type="Proteomes" id="UP000270224"/>
    </source>
</evidence>
<name>A0A3N0WVI6_9FLAO</name>